<proteinExistence type="predicted"/>
<dbReference type="AlphaFoldDB" id="A0AAV1FUK9"/>
<evidence type="ECO:0000313" key="3">
    <source>
        <dbReference type="Proteomes" id="UP001178508"/>
    </source>
</evidence>
<organism evidence="2 3">
    <name type="scientific">Xyrichtys novacula</name>
    <name type="common">Pearly razorfish</name>
    <name type="synonym">Hemipteronotus novacula</name>
    <dbReference type="NCBI Taxonomy" id="13765"/>
    <lineage>
        <taxon>Eukaryota</taxon>
        <taxon>Metazoa</taxon>
        <taxon>Chordata</taxon>
        <taxon>Craniata</taxon>
        <taxon>Vertebrata</taxon>
        <taxon>Euteleostomi</taxon>
        <taxon>Actinopterygii</taxon>
        <taxon>Neopterygii</taxon>
        <taxon>Teleostei</taxon>
        <taxon>Neoteleostei</taxon>
        <taxon>Acanthomorphata</taxon>
        <taxon>Eupercaria</taxon>
        <taxon>Labriformes</taxon>
        <taxon>Labridae</taxon>
        <taxon>Xyrichtys</taxon>
    </lineage>
</organism>
<protein>
    <submittedName>
        <fullName evidence="2">Uncharacterized protein LOC102077137</fullName>
    </submittedName>
</protein>
<name>A0AAV1FUK9_XYRNO</name>
<dbReference type="EMBL" id="OY660872">
    <property type="protein sequence ID" value="CAJ1064635.1"/>
    <property type="molecule type" value="Genomic_DNA"/>
</dbReference>
<dbReference type="Proteomes" id="UP001178508">
    <property type="component" value="Chromosome 9"/>
</dbReference>
<dbReference type="PANTHER" id="PTHR37162">
    <property type="entry name" value="HAT FAMILY DIMERISATION DOMAINCONTAINING PROTEIN-RELATED"/>
    <property type="match status" value="1"/>
</dbReference>
<dbReference type="PANTHER" id="PTHR37162:SF1">
    <property type="entry name" value="BED-TYPE DOMAIN-CONTAINING PROTEIN"/>
    <property type="match status" value="1"/>
</dbReference>
<keyword evidence="3" id="KW-1185">Reference proteome</keyword>
<gene>
    <name evidence="2" type="ORF">XNOV1_A010019</name>
</gene>
<evidence type="ECO:0000313" key="2">
    <source>
        <dbReference type="EMBL" id="CAJ1064635.1"/>
    </source>
</evidence>
<feature type="region of interest" description="Disordered" evidence="1">
    <location>
        <begin position="405"/>
        <end position="479"/>
    </location>
</feature>
<feature type="compositionally biased region" description="Basic and acidic residues" evidence="1">
    <location>
        <begin position="417"/>
        <end position="452"/>
    </location>
</feature>
<sequence>MVIGSAACKRVSPAWVKKERTTKWIPLSQRQSESEMMMWRWPSLHLKRKREDASTELKWEADFKWLESVQGDPFKANCTVCRRQFIVSHGGFSDIRQHAAGENHKRLVKQKRSQGALTQFLVPQATPETNKVYGHFSISAKRRENLKDFCEFCDIEFHDILRHVVTRWLSLNPAISCLLENWPALKSYFMSIKDCPKRLRELLSNVLSLFEEVVKKLERDNTVSVDLYAIMDSFLQRLTQRREDKYYGYLTRKKRQLLSPDDARLATGEFTTFLNTAIYHVEKWFNFSQENGLFHLQPLGLTSGKISYEEMEKITEKLHLAGRLNLSMDKLYDECVTANSILDHLKRRLDWKSKGTAEKWMEVIRGQAAELPNLLVVLSFVLSILSSTGKKCLWGPQKFVMSKWGHGSQKVGKPCRKPLEDQKHPREEEDFPVLRRPEEKTTIEQETSKEPQEPSAPEETQLTTAPEEPQPAAEIPQSELVEKIQLPLQVQQITSQLENP</sequence>
<evidence type="ECO:0000256" key="1">
    <source>
        <dbReference type="SAM" id="MobiDB-lite"/>
    </source>
</evidence>
<accession>A0AAV1FUK9</accession>
<feature type="compositionally biased region" description="Low complexity" evidence="1">
    <location>
        <begin position="465"/>
        <end position="474"/>
    </location>
</feature>
<reference evidence="2" key="1">
    <citation type="submission" date="2023-08" db="EMBL/GenBank/DDBJ databases">
        <authorList>
            <person name="Alioto T."/>
            <person name="Alioto T."/>
            <person name="Gomez Garrido J."/>
        </authorList>
    </citation>
    <scope>NUCLEOTIDE SEQUENCE</scope>
</reference>